<dbReference type="InterPro" id="IPR024983">
    <property type="entry name" value="CHAT_dom"/>
</dbReference>
<proteinExistence type="predicted"/>
<sequence>MKGYSELEIVIQQDALDGFQANARQRLDEGDSITPFIRVTLDVQDARLFSGDPLLSGRVLSDALLTPNELRDAFVAAQTRSAERGLSLRIRLRVDPSASVLHALPWETIVDPADQTIPLLRNGLCVFSRYLFTREFRLPMLRAKQGIQALVVVASPSDLSGEFAHIDAPSEIVVAQKALHPLPARTLPGCGPATLQAIMDGLRDGADILYLECHGTHGPKGAALWLEDEFGNAALVTGEDFAARIGALERAPSLIVLCSCQSAGVGTPARDSLTALGPMLAKEGVPAVLAMQGKLSMATAGQFMPAFFKELANHGEVDRAAATARARVMNSPDWWMPVVFTRLDSARIWYPPGFGSSDDGLDPWDSVVSNLQAGACTPILGPTMNEPLFGSRRELASLWGETYRYPMSGRDIEDLPQVAQYLAVTRQGAFPRRELYKNVYRRILEKYPADVPEVLRDLDEIGVLENLGSLVSEVGRKIRSRDPVDPHTVLASYRLPIYVTTDPSDLLVDALREQGAAPRVRLLRWNSAAERCDDQYVSESPATAPARATREQPIVVKLFGDLSEPASLVITEDQFFDYLTKAASTKDTVPPAVRYRLSDSALLFVGFQADSWDFRVLFRSLLQLEGKDLRADYEHFSVQIDPNSILDPGSARRYIEKYLQAKAKLRLYWGDVPTFISELRTRTHGRRP</sequence>
<dbReference type="AlphaFoldDB" id="G3A7U4"/>
<dbReference type="RefSeq" id="WP_197334746.1">
    <property type="nucleotide sequence ID" value="NZ_CP115944.1"/>
</dbReference>
<name>G3A7U4_9RALS</name>
<dbReference type="EMBL" id="FR854089">
    <property type="protein sequence ID" value="CCA86580.1"/>
    <property type="molecule type" value="Genomic_DNA"/>
</dbReference>
<feature type="domain" description="CHAT" evidence="1">
    <location>
        <begin position="57"/>
        <end position="333"/>
    </location>
</feature>
<reference evidence="2" key="2">
    <citation type="submission" date="2011-04" db="EMBL/GenBank/DDBJ databases">
        <authorList>
            <person name="Genoscope - CEA"/>
        </authorList>
    </citation>
    <scope>NUCLEOTIDE SEQUENCE</scope>
    <source>
        <strain evidence="2">R24</strain>
    </source>
</reference>
<accession>G3A7U4</accession>
<protein>
    <recommendedName>
        <fullName evidence="1">CHAT domain-containing protein</fullName>
    </recommendedName>
</protein>
<evidence type="ECO:0000313" key="2">
    <source>
        <dbReference type="EMBL" id="CCA86580.1"/>
    </source>
</evidence>
<reference evidence="2" key="1">
    <citation type="journal article" date="2011" name="PLoS ONE">
        <title>Ralstonia syzygii, the Blood Disease Bacterium and some Asian R. solanacearum strains form a single genomic species despite divergent lifestyles.</title>
        <authorList>
            <person name="Remenant B."/>
            <person name="de Cambiaire J.C."/>
            <person name="Cellier G."/>
            <person name="Jacobs J.M."/>
            <person name="Mangenot S."/>
            <person name="Barbe V."/>
            <person name="Lajus A."/>
            <person name="Vallenet D."/>
            <person name="Medigue C."/>
            <person name="Fegan M."/>
            <person name="Allen C."/>
            <person name="Prior P."/>
        </authorList>
    </citation>
    <scope>NUCLEOTIDE SEQUENCE</scope>
    <source>
        <strain evidence="2">R24</strain>
    </source>
</reference>
<organism evidence="2">
    <name type="scientific">Ralstonia syzygii R24</name>
    <dbReference type="NCBI Taxonomy" id="907261"/>
    <lineage>
        <taxon>Bacteria</taxon>
        <taxon>Pseudomonadati</taxon>
        <taxon>Pseudomonadota</taxon>
        <taxon>Betaproteobacteria</taxon>
        <taxon>Burkholderiales</taxon>
        <taxon>Burkholderiaceae</taxon>
        <taxon>Ralstonia</taxon>
        <taxon>Ralstonia solanacearum species complex</taxon>
    </lineage>
</organism>
<dbReference type="Pfam" id="PF12770">
    <property type="entry name" value="CHAT"/>
    <property type="match status" value="1"/>
</dbReference>
<evidence type="ECO:0000259" key="1">
    <source>
        <dbReference type="Pfam" id="PF12770"/>
    </source>
</evidence>
<dbReference type="Pfam" id="PF13289">
    <property type="entry name" value="SIR2_2"/>
    <property type="match status" value="1"/>
</dbReference>
<gene>
    <name evidence="2" type="ORF">RALSY_40808</name>
</gene>